<keyword evidence="2" id="KW-1185">Reference proteome</keyword>
<dbReference type="EMBL" id="CP030032">
    <property type="protein sequence ID" value="AWV88426.1"/>
    <property type="molecule type" value="Genomic_DNA"/>
</dbReference>
<proteinExistence type="predicted"/>
<organism evidence="1 2">
    <name type="scientific">Bradymonas sediminis</name>
    <dbReference type="NCBI Taxonomy" id="1548548"/>
    <lineage>
        <taxon>Bacteria</taxon>
        <taxon>Deltaproteobacteria</taxon>
        <taxon>Bradymonadales</taxon>
        <taxon>Bradymonadaceae</taxon>
        <taxon>Bradymonas</taxon>
    </lineage>
</organism>
<dbReference type="AlphaFoldDB" id="A0A2Z4FIC8"/>
<accession>A0A2Z4FIC8</accession>
<evidence type="ECO:0000313" key="2">
    <source>
        <dbReference type="Proteomes" id="UP000249799"/>
    </source>
</evidence>
<evidence type="ECO:0000313" key="1">
    <source>
        <dbReference type="EMBL" id="AWV88426.1"/>
    </source>
</evidence>
<dbReference type="KEGG" id="bsed:DN745_03315"/>
<dbReference type="Proteomes" id="UP000249799">
    <property type="component" value="Chromosome"/>
</dbReference>
<sequence>MSCESLNQRRRVESAAPGAGLEFYQRSGLNSAEAATAWAMLHFGGDLQACDRLQGGIGARIREVAEPVLALDERAQFKVLERWREEDRAWDRLDGLVSHCDSPPAVNPRPEDARWLRAYALIRDAAPGRTRPWRSAHSRTRRAVEWLAVEDRRATIPIFRPELRARKGFDCVELGEMSRVELQLYIRQLGVYQLAELSHQQPRRNLVRLRQRLLAADRGWFEHCLFCSKHVDAEFRARMRKLFGGISAEGAMLVSYLLKIGVYSVAVATHSRFRHQMRHIRRELPPPYAEQLMKLEHRAAKLPVMVSAQWQVMVDDFTDQWRDYYRELRAEISAPDTRANPRAVEGTDE</sequence>
<name>A0A2Z4FIC8_9DELT</name>
<protein>
    <submittedName>
        <fullName evidence="1">Uncharacterized protein</fullName>
    </submittedName>
</protein>
<gene>
    <name evidence="1" type="ORF">DN745_03315</name>
</gene>
<reference evidence="1 2" key="1">
    <citation type="submission" date="2018-06" db="EMBL/GenBank/DDBJ databases">
        <title>Lujinxingia sediminis gen. nov. sp. nov., a new facultative anaerobic member of the class Deltaproteobacteria, and proposal of Lujinxingaceae fam. nov.</title>
        <authorList>
            <person name="Guo L.-Y."/>
            <person name="Li C.-M."/>
            <person name="Wang S."/>
            <person name="Du Z.-J."/>
        </authorList>
    </citation>
    <scope>NUCLEOTIDE SEQUENCE [LARGE SCALE GENOMIC DNA]</scope>
    <source>
        <strain evidence="1 2">FA350</strain>
    </source>
</reference>
<dbReference type="RefSeq" id="WP_111332160.1">
    <property type="nucleotide sequence ID" value="NZ_CP030032.1"/>
</dbReference>